<organism evidence="1 2">
    <name type="scientific">Noviherbaspirillum album</name>
    <dbReference type="NCBI Taxonomy" id="3080276"/>
    <lineage>
        <taxon>Bacteria</taxon>
        <taxon>Pseudomonadati</taxon>
        <taxon>Pseudomonadota</taxon>
        <taxon>Betaproteobacteria</taxon>
        <taxon>Burkholderiales</taxon>
        <taxon>Oxalobacteraceae</taxon>
        <taxon>Noviherbaspirillum</taxon>
    </lineage>
</organism>
<dbReference type="EMBL" id="JAWIIV010000004">
    <property type="protein sequence ID" value="MEC4718781.1"/>
    <property type="molecule type" value="Genomic_DNA"/>
</dbReference>
<accession>A0ABU6J590</accession>
<protein>
    <submittedName>
        <fullName evidence="1">Uncharacterized protein</fullName>
    </submittedName>
</protein>
<proteinExistence type="predicted"/>
<keyword evidence="2" id="KW-1185">Reference proteome</keyword>
<name>A0ABU6J590_9BURK</name>
<evidence type="ECO:0000313" key="1">
    <source>
        <dbReference type="EMBL" id="MEC4718781.1"/>
    </source>
</evidence>
<evidence type="ECO:0000313" key="2">
    <source>
        <dbReference type="Proteomes" id="UP001352263"/>
    </source>
</evidence>
<gene>
    <name evidence="1" type="ORF">RY831_06465</name>
</gene>
<comment type="caution">
    <text evidence="1">The sequence shown here is derived from an EMBL/GenBank/DDBJ whole genome shotgun (WGS) entry which is preliminary data.</text>
</comment>
<sequence>MSIINPCVEKSHSSGAKGRKRFSMVRLEWCKAPNAVHSAAKRGKNVKKDNAIVA</sequence>
<dbReference type="RefSeq" id="WP_326505509.1">
    <property type="nucleotide sequence ID" value="NZ_JAWIIV010000004.1"/>
</dbReference>
<reference evidence="1 2" key="1">
    <citation type="submission" date="2023-10" db="EMBL/GenBank/DDBJ databases">
        <title>Noviherbaspirillum sp. CPCC 100848 genome assembly.</title>
        <authorList>
            <person name="Li X.Y."/>
            <person name="Fang X.M."/>
        </authorList>
    </citation>
    <scope>NUCLEOTIDE SEQUENCE [LARGE SCALE GENOMIC DNA]</scope>
    <source>
        <strain evidence="1 2">CPCC 100848</strain>
    </source>
</reference>
<dbReference type="Proteomes" id="UP001352263">
    <property type="component" value="Unassembled WGS sequence"/>
</dbReference>